<organism evidence="2 3">
    <name type="scientific">Rhodococcus erythropolis (strain PR4 / NBRC 100887)</name>
    <dbReference type="NCBI Taxonomy" id="234621"/>
    <lineage>
        <taxon>Bacteria</taxon>
        <taxon>Bacillati</taxon>
        <taxon>Actinomycetota</taxon>
        <taxon>Actinomycetes</taxon>
        <taxon>Mycobacteriales</taxon>
        <taxon>Nocardiaceae</taxon>
        <taxon>Rhodococcus</taxon>
        <taxon>Rhodococcus erythropolis group</taxon>
    </lineage>
</organism>
<protein>
    <submittedName>
        <fullName evidence="2">Putative transposase</fullName>
    </submittedName>
</protein>
<dbReference type="KEGG" id="rer:RER_pREL1-01840"/>
<proteinExistence type="predicted"/>
<gene>
    <name evidence="2" type="ordered locus">RER_pREL1-01840</name>
</gene>
<keyword evidence="2" id="KW-0614">Plasmid</keyword>
<dbReference type="EMBL" id="AP008931">
    <property type="protein sequence ID" value="BAE46127.1"/>
    <property type="molecule type" value="Genomic_DNA"/>
</dbReference>
<evidence type="ECO:0000259" key="1">
    <source>
        <dbReference type="Pfam" id="PF13276"/>
    </source>
</evidence>
<dbReference type="Proteomes" id="UP000002204">
    <property type="component" value="Plasmid pREL1"/>
</dbReference>
<reference evidence="2 3" key="2">
    <citation type="journal article" date="2006" name="Environ. Microbiol.">
        <title>Sequence analysis of three plasmids harboured in Rhodococcus erythropolis strain PR4.</title>
        <authorList>
            <person name="Sekine M."/>
            <person name="Tanikawa S."/>
            <person name="Omata S."/>
            <person name="Saito M."/>
            <person name="Fujisawa T."/>
            <person name="Tsukatani N."/>
            <person name="Tajima T."/>
            <person name="Sekigawa T."/>
            <person name="Kosugi H."/>
            <person name="Matsuo Y."/>
            <person name="Nishiko R."/>
            <person name="Imamura K."/>
            <person name="Ito M."/>
            <person name="Narita H."/>
            <person name="Tago S."/>
            <person name="Fujita N."/>
            <person name="Harayama S."/>
        </authorList>
    </citation>
    <scope>NUCLEOTIDE SEQUENCE [LARGE SCALE GENOMIC DNA]</scope>
    <source>
        <strain evidence="3">PR4 / NBRC 100887</strain>
        <plasmid evidence="2 3">pREL1</plasmid>
    </source>
</reference>
<accession>Q3L9I6</accession>
<feature type="domain" description="HTH-like" evidence="1">
    <location>
        <begin position="5"/>
        <end position="42"/>
    </location>
</feature>
<dbReference type="HOGENOM" id="CLU_3257030_0_0_11"/>
<geneLocation type="plasmid" evidence="2 3">
    <name>pREL1</name>
</geneLocation>
<dbReference type="AlphaFoldDB" id="Q3L9I6"/>
<dbReference type="RefSeq" id="WP_011331611.1">
    <property type="nucleotide sequence ID" value="NC_007491.1"/>
</dbReference>
<name>Q3L9I6_RHOE4</name>
<dbReference type="Pfam" id="PF13276">
    <property type="entry name" value="HTH_21"/>
    <property type="match status" value="1"/>
</dbReference>
<evidence type="ECO:0000313" key="3">
    <source>
        <dbReference type="Proteomes" id="UP000002204"/>
    </source>
</evidence>
<reference evidence="3" key="1">
    <citation type="submission" date="2005-03" db="EMBL/GenBank/DDBJ databases">
        <title>Comparison of the complete genome sequences of Rhodococcus erythropolis PR4 and Rhodococcus opacus B4.</title>
        <authorList>
            <person name="Takarada H."/>
            <person name="Sekine M."/>
            <person name="Hosoyama A."/>
            <person name="Yamada R."/>
            <person name="Fujisawa T."/>
            <person name="Omata S."/>
            <person name="Shimizu A."/>
            <person name="Tsukatani N."/>
            <person name="Tanikawa S."/>
            <person name="Fujita N."/>
            <person name="Harayama S."/>
        </authorList>
    </citation>
    <scope>NUCLEOTIDE SEQUENCE [LARGE SCALE GENOMIC DNA]</scope>
    <source>
        <strain evidence="3">PR4 / NBRC 100887</strain>
        <plasmid evidence="3">pREL1</plasmid>
    </source>
</reference>
<evidence type="ECO:0000313" key="2">
    <source>
        <dbReference type="EMBL" id="BAE46127.1"/>
    </source>
</evidence>
<sequence>MTTREHTRCIGFRRTWAHLRHDQAIAVNKKKVYRLWKEEGLQ</sequence>
<dbReference type="InterPro" id="IPR025948">
    <property type="entry name" value="HTH-like_dom"/>
</dbReference>